<evidence type="ECO:0000313" key="14">
    <source>
        <dbReference type="Proteomes" id="UP000050525"/>
    </source>
</evidence>
<keyword evidence="14" id="KW-1185">Reference proteome</keyword>
<dbReference type="PROSITE" id="PS00232">
    <property type="entry name" value="CADHERIN_1"/>
    <property type="match status" value="2"/>
</dbReference>
<dbReference type="GO" id="GO:0005886">
    <property type="term" value="C:plasma membrane"/>
    <property type="evidence" value="ECO:0007669"/>
    <property type="project" value="UniProtKB-SubCell"/>
</dbReference>
<dbReference type="InterPro" id="IPR002126">
    <property type="entry name" value="Cadherin-like_dom"/>
</dbReference>
<feature type="domain" description="Cadherin" evidence="12">
    <location>
        <begin position="318"/>
        <end position="409"/>
    </location>
</feature>
<dbReference type="FunFam" id="2.60.40.60:FF:000002">
    <property type="entry name" value="Protocadherin alpha 2"/>
    <property type="match status" value="1"/>
</dbReference>
<dbReference type="Pfam" id="PF08266">
    <property type="entry name" value="Cadherin_2"/>
    <property type="match status" value="1"/>
</dbReference>
<feature type="domain" description="Cadherin" evidence="12">
    <location>
        <begin position="36"/>
        <end position="95"/>
    </location>
</feature>
<proteinExistence type="predicted"/>
<keyword evidence="10" id="KW-0325">Glycoprotein</keyword>
<accession>A0A151NRE1</accession>
<keyword evidence="7" id="KW-0130">Cell adhesion</keyword>
<dbReference type="FunFam" id="2.60.40.60:FF:000092">
    <property type="entry name" value="Protocadherin 8"/>
    <property type="match status" value="1"/>
</dbReference>
<organism evidence="13 14">
    <name type="scientific">Alligator mississippiensis</name>
    <name type="common">American alligator</name>
    <dbReference type="NCBI Taxonomy" id="8496"/>
    <lineage>
        <taxon>Eukaryota</taxon>
        <taxon>Metazoa</taxon>
        <taxon>Chordata</taxon>
        <taxon>Craniata</taxon>
        <taxon>Vertebrata</taxon>
        <taxon>Euteleostomi</taxon>
        <taxon>Archelosauria</taxon>
        <taxon>Archosauria</taxon>
        <taxon>Crocodylia</taxon>
        <taxon>Alligatoridae</taxon>
        <taxon>Alligatorinae</taxon>
        <taxon>Alligator</taxon>
    </lineage>
</organism>
<dbReference type="SUPFAM" id="SSF49313">
    <property type="entry name" value="Cadherin-like"/>
    <property type="match status" value="4"/>
</dbReference>
<evidence type="ECO:0000256" key="7">
    <source>
        <dbReference type="ARBA" id="ARBA00022889"/>
    </source>
</evidence>
<evidence type="ECO:0000256" key="10">
    <source>
        <dbReference type="ARBA" id="ARBA00023180"/>
    </source>
</evidence>
<comment type="caution">
    <text evidence="13">The sequence shown here is derived from an EMBL/GenBank/DDBJ whole genome shotgun (WGS) entry which is preliminary data.</text>
</comment>
<dbReference type="PROSITE" id="PS50268">
    <property type="entry name" value="CADHERIN_2"/>
    <property type="match status" value="4"/>
</dbReference>
<keyword evidence="5" id="KW-0677">Repeat</keyword>
<dbReference type="FunFam" id="2.60.40.60:FF:000004">
    <property type="entry name" value="Protocadherin 1 gamma 2"/>
    <property type="match status" value="1"/>
</dbReference>
<dbReference type="Gene3D" id="2.60.40.60">
    <property type="entry name" value="Cadherins"/>
    <property type="match status" value="5"/>
</dbReference>
<dbReference type="PANTHER" id="PTHR24028:SF234">
    <property type="entry name" value="PROTOCADHERIN GAMMA-A3"/>
    <property type="match status" value="1"/>
</dbReference>
<comment type="subcellular location">
    <subcellularLocation>
        <location evidence="1">Cell membrane</location>
        <topology evidence="1">Single-pass type I membrane protein</topology>
    </subcellularLocation>
</comment>
<sequence length="482" mass="53658">MQKGSFVGNIAQDLGLEAKALSERGVRVVSRGRMQYFALDLKNGHLYMNERVDREETCGHIAKCVLNVEILVENPVKLYRSEVEIQDINDNSPTFPENESVLEIMEYTAPGTRFPLEKAHDSDVGLNSLQKYVCSENDYFILNVKTGDDGVKYPELILQKYLDREQQAVHNLILTATDGGNPIKSGSTVIRIQVLDGNDNVPEFTQSVYKVNVKENVPVGSVVLRVKATDKDEGTNAQIRYSFLKILEKFNRNFKVDSETGDITVMEKLDFEEMAFYELDIQARDEGGLSAHSKVLIQVVDINNHVPEITVNSVFTPVAEDSQIGAVIAIFNVQDRDSGDNEGINEMLLSYLSIHWESGAVHALRALDYEQVREIRFAVEARDGGSPPLRSSASVTLLVLDQNDNRPEILYPAAPRDGSTGVELAPRSAEPGYLVTKVVAVDADAGQNAWLSYQLLKAILKLHVQSSCQLSRLGHFVLSRWT</sequence>
<dbReference type="InterPro" id="IPR050174">
    <property type="entry name" value="Protocadherin/Cadherin-CA"/>
</dbReference>
<evidence type="ECO:0000256" key="11">
    <source>
        <dbReference type="PROSITE-ProRule" id="PRU00043"/>
    </source>
</evidence>
<keyword evidence="9" id="KW-0472">Membrane</keyword>
<dbReference type="SMART" id="SM00112">
    <property type="entry name" value="CA"/>
    <property type="match status" value="4"/>
</dbReference>
<feature type="domain" description="Cadherin" evidence="12">
    <location>
        <begin position="96"/>
        <end position="204"/>
    </location>
</feature>
<evidence type="ECO:0000256" key="1">
    <source>
        <dbReference type="ARBA" id="ARBA00004251"/>
    </source>
</evidence>
<dbReference type="Proteomes" id="UP000050525">
    <property type="component" value="Unassembled WGS sequence"/>
</dbReference>
<dbReference type="PANTHER" id="PTHR24028">
    <property type="entry name" value="CADHERIN-87A"/>
    <property type="match status" value="1"/>
</dbReference>
<name>A0A151NRE1_ALLMI</name>
<dbReference type="InterPro" id="IPR013164">
    <property type="entry name" value="Cadherin_N"/>
</dbReference>
<gene>
    <name evidence="13" type="ORF">Y1Q_0008452</name>
</gene>
<evidence type="ECO:0000256" key="8">
    <source>
        <dbReference type="ARBA" id="ARBA00022989"/>
    </source>
</evidence>
<dbReference type="GO" id="GO:0005509">
    <property type="term" value="F:calcium ion binding"/>
    <property type="evidence" value="ECO:0007669"/>
    <property type="project" value="UniProtKB-UniRule"/>
</dbReference>
<dbReference type="InterPro" id="IPR015919">
    <property type="entry name" value="Cadherin-like_sf"/>
</dbReference>
<dbReference type="GO" id="GO:0007156">
    <property type="term" value="P:homophilic cell adhesion via plasma membrane adhesion molecules"/>
    <property type="evidence" value="ECO:0007669"/>
    <property type="project" value="InterPro"/>
</dbReference>
<dbReference type="CDD" id="cd11304">
    <property type="entry name" value="Cadherin_repeat"/>
    <property type="match status" value="4"/>
</dbReference>
<keyword evidence="8" id="KW-1133">Transmembrane helix</keyword>
<dbReference type="STRING" id="8496.A0A151NRE1"/>
<dbReference type="Pfam" id="PF00028">
    <property type="entry name" value="Cadherin"/>
    <property type="match status" value="3"/>
</dbReference>
<dbReference type="EMBL" id="AKHW03002331">
    <property type="protein sequence ID" value="KYO39280.1"/>
    <property type="molecule type" value="Genomic_DNA"/>
</dbReference>
<evidence type="ECO:0000256" key="2">
    <source>
        <dbReference type="ARBA" id="ARBA00022475"/>
    </source>
</evidence>
<dbReference type="InterPro" id="IPR020894">
    <property type="entry name" value="Cadherin_CS"/>
</dbReference>
<reference evidence="13 14" key="1">
    <citation type="journal article" date="2012" name="Genome Biol.">
        <title>Sequencing three crocodilian genomes to illuminate the evolution of archosaurs and amniotes.</title>
        <authorList>
            <person name="St John J.A."/>
            <person name="Braun E.L."/>
            <person name="Isberg S.R."/>
            <person name="Miles L.G."/>
            <person name="Chong A.Y."/>
            <person name="Gongora J."/>
            <person name="Dalzell P."/>
            <person name="Moran C."/>
            <person name="Bed'hom B."/>
            <person name="Abzhanov A."/>
            <person name="Burgess S.C."/>
            <person name="Cooksey A.M."/>
            <person name="Castoe T.A."/>
            <person name="Crawford N.G."/>
            <person name="Densmore L.D."/>
            <person name="Drew J.C."/>
            <person name="Edwards S.V."/>
            <person name="Faircloth B.C."/>
            <person name="Fujita M.K."/>
            <person name="Greenwold M.J."/>
            <person name="Hoffmann F.G."/>
            <person name="Howard J.M."/>
            <person name="Iguchi T."/>
            <person name="Janes D.E."/>
            <person name="Khan S.Y."/>
            <person name="Kohno S."/>
            <person name="de Koning A.J."/>
            <person name="Lance S.L."/>
            <person name="McCarthy F.M."/>
            <person name="McCormack J.E."/>
            <person name="Merchant M.E."/>
            <person name="Peterson D.G."/>
            <person name="Pollock D.D."/>
            <person name="Pourmand N."/>
            <person name="Raney B.J."/>
            <person name="Roessler K.A."/>
            <person name="Sanford J.R."/>
            <person name="Sawyer R.H."/>
            <person name="Schmidt C.J."/>
            <person name="Triplett E.W."/>
            <person name="Tuberville T.D."/>
            <person name="Venegas-Anaya M."/>
            <person name="Howard J.T."/>
            <person name="Jarvis E.D."/>
            <person name="Guillette L.J.Jr."/>
            <person name="Glenn T.C."/>
            <person name="Green R.E."/>
            <person name="Ray D.A."/>
        </authorList>
    </citation>
    <scope>NUCLEOTIDE SEQUENCE [LARGE SCALE GENOMIC DNA]</scope>
    <source>
        <strain evidence="13">KSC_2009_1</strain>
    </source>
</reference>
<keyword evidence="4" id="KW-0732">Signal</keyword>
<dbReference type="FunFam" id="2.60.40.60:FF:000006">
    <property type="entry name" value="Protocadherin alpha 2"/>
    <property type="match status" value="1"/>
</dbReference>
<evidence type="ECO:0000256" key="9">
    <source>
        <dbReference type="ARBA" id="ARBA00023136"/>
    </source>
</evidence>
<evidence type="ECO:0000256" key="3">
    <source>
        <dbReference type="ARBA" id="ARBA00022692"/>
    </source>
</evidence>
<dbReference type="PRINTS" id="PR00205">
    <property type="entry name" value="CADHERIN"/>
</dbReference>
<evidence type="ECO:0000256" key="4">
    <source>
        <dbReference type="ARBA" id="ARBA00022729"/>
    </source>
</evidence>
<keyword evidence="3" id="KW-0812">Transmembrane</keyword>
<protein>
    <recommendedName>
        <fullName evidence="12">Cadherin domain-containing protein</fullName>
    </recommendedName>
</protein>
<evidence type="ECO:0000256" key="5">
    <source>
        <dbReference type="ARBA" id="ARBA00022737"/>
    </source>
</evidence>
<evidence type="ECO:0000313" key="13">
    <source>
        <dbReference type="EMBL" id="KYO39280.1"/>
    </source>
</evidence>
<feature type="domain" description="Cadherin" evidence="12">
    <location>
        <begin position="205"/>
        <end position="309"/>
    </location>
</feature>
<dbReference type="FunFam" id="2.60.40.60:FF:000018">
    <property type="entry name" value="Protocadherin gamma c3"/>
    <property type="match status" value="1"/>
</dbReference>
<evidence type="ECO:0000256" key="6">
    <source>
        <dbReference type="ARBA" id="ARBA00022837"/>
    </source>
</evidence>
<keyword evidence="6 11" id="KW-0106">Calcium</keyword>
<evidence type="ECO:0000259" key="12">
    <source>
        <dbReference type="PROSITE" id="PS50268"/>
    </source>
</evidence>
<dbReference type="AlphaFoldDB" id="A0A151NRE1"/>
<keyword evidence="2" id="KW-1003">Cell membrane</keyword>